<evidence type="ECO:0000313" key="2">
    <source>
        <dbReference type="EMBL" id="MCP8970337.1"/>
    </source>
</evidence>
<feature type="region of interest" description="Disordered" evidence="1">
    <location>
        <begin position="16"/>
        <end position="41"/>
    </location>
</feature>
<evidence type="ECO:0000313" key="3">
    <source>
        <dbReference type="Proteomes" id="UP001156102"/>
    </source>
</evidence>
<accession>A0AA41X7P6</accession>
<protein>
    <submittedName>
        <fullName evidence="2">Uncharacterized protein</fullName>
    </submittedName>
</protein>
<name>A0AA41X7P6_9BACI</name>
<dbReference type="AlphaFoldDB" id="A0AA41X7P6"/>
<comment type="caution">
    <text evidence="2">The sequence shown here is derived from an EMBL/GenBank/DDBJ whole genome shotgun (WGS) entry which is preliminary data.</text>
</comment>
<proteinExistence type="predicted"/>
<organism evidence="2 3">
    <name type="scientific">Ectobacillus ponti</name>
    <dbReference type="NCBI Taxonomy" id="2961894"/>
    <lineage>
        <taxon>Bacteria</taxon>
        <taxon>Bacillati</taxon>
        <taxon>Bacillota</taxon>
        <taxon>Bacilli</taxon>
        <taxon>Bacillales</taxon>
        <taxon>Bacillaceae</taxon>
        <taxon>Ectobacillus</taxon>
    </lineage>
</organism>
<keyword evidence="3" id="KW-1185">Reference proteome</keyword>
<dbReference type="RefSeq" id="WP_254760258.1">
    <property type="nucleotide sequence ID" value="NZ_JANCLT010000011.1"/>
</dbReference>
<reference evidence="2" key="1">
    <citation type="submission" date="2022-07" db="EMBL/GenBank/DDBJ databases">
        <authorList>
            <person name="Li W.-J."/>
            <person name="Deng Q.-Q."/>
        </authorList>
    </citation>
    <scope>NUCLEOTIDE SEQUENCE</scope>
    <source>
        <strain evidence="2">SYSU M60031</strain>
    </source>
</reference>
<gene>
    <name evidence="2" type="ORF">NK662_17590</name>
</gene>
<evidence type="ECO:0000256" key="1">
    <source>
        <dbReference type="SAM" id="MobiDB-lite"/>
    </source>
</evidence>
<sequence length="56" mass="6768">MLKKILKALLGQSHKHRYSSSDYHKHHKHYNHHQYGHGHYKKKHKSHSFFSSFLSS</sequence>
<dbReference type="EMBL" id="JANCLT010000011">
    <property type="protein sequence ID" value="MCP8970337.1"/>
    <property type="molecule type" value="Genomic_DNA"/>
</dbReference>
<dbReference type="Proteomes" id="UP001156102">
    <property type="component" value="Unassembled WGS sequence"/>
</dbReference>